<evidence type="ECO:0000313" key="3">
    <source>
        <dbReference type="Proteomes" id="UP000287972"/>
    </source>
</evidence>
<dbReference type="Proteomes" id="UP000287972">
    <property type="component" value="Unassembled WGS sequence"/>
</dbReference>
<comment type="caution">
    <text evidence="2">The sequence shown here is derived from an EMBL/GenBank/DDBJ whole genome shotgun (WGS) entry which is preliminary data.</text>
</comment>
<evidence type="ECO:0000256" key="1">
    <source>
        <dbReference type="SAM" id="MobiDB-lite"/>
    </source>
</evidence>
<organism evidence="2 3">
    <name type="scientific">Fusarium floridanum</name>
    <dbReference type="NCBI Taxonomy" id="1325733"/>
    <lineage>
        <taxon>Eukaryota</taxon>
        <taxon>Fungi</taxon>
        <taxon>Dikarya</taxon>
        <taxon>Ascomycota</taxon>
        <taxon>Pezizomycotina</taxon>
        <taxon>Sordariomycetes</taxon>
        <taxon>Hypocreomycetidae</taxon>
        <taxon>Hypocreales</taxon>
        <taxon>Nectriaceae</taxon>
        <taxon>Fusarium</taxon>
        <taxon>Fusarium solani species complex</taxon>
    </lineage>
</organism>
<gene>
    <name evidence="2" type="ORF">CEP51_016834</name>
</gene>
<keyword evidence="3" id="KW-1185">Reference proteome</keyword>
<reference evidence="2 3" key="1">
    <citation type="submission" date="2017-06" db="EMBL/GenBank/DDBJ databases">
        <title>Comparative genomic analysis of Ambrosia Fusariam Clade fungi.</title>
        <authorList>
            <person name="Stajich J.E."/>
            <person name="Carrillo J."/>
            <person name="Kijimoto T."/>
            <person name="Eskalen A."/>
            <person name="O'Donnell K."/>
            <person name="Kasson M."/>
        </authorList>
    </citation>
    <scope>NUCLEOTIDE SEQUENCE [LARGE SCALE GENOMIC DNA]</scope>
    <source>
        <strain evidence="2 3">NRRL62606</strain>
    </source>
</reference>
<protein>
    <submittedName>
        <fullName evidence="2">Uncharacterized protein</fullName>
    </submittedName>
</protein>
<sequence length="84" mass="9131">MGGLPCPTTLQQAVCDSVRSYLQPAEGSQSWLFPPLNALEDLQIDEDDQEESRESPPEVKPLIDMFPGGGNRLPTRTRTTASSG</sequence>
<evidence type="ECO:0000313" key="2">
    <source>
        <dbReference type="EMBL" id="RSL39232.1"/>
    </source>
</evidence>
<feature type="region of interest" description="Disordered" evidence="1">
    <location>
        <begin position="45"/>
        <end position="84"/>
    </location>
</feature>
<name>A0A428NEN3_9HYPO</name>
<dbReference type="EMBL" id="NKCL01001493">
    <property type="protein sequence ID" value="RSL39232.1"/>
    <property type="molecule type" value="Genomic_DNA"/>
</dbReference>
<feature type="compositionally biased region" description="Polar residues" evidence="1">
    <location>
        <begin position="74"/>
        <end position="84"/>
    </location>
</feature>
<dbReference type="AlphaFoldDB" id="A0A428NEN3"/>
<proteinExistence type="predicted"/>
<accession>A0A428NEN3</accession>